<dbReference type="Proteomes" id="UP001596137">
    <property type="component" value="Unassembled WGS sequence"/>
</dbReference>
<comment type="caution">
    <text evidence="2">The sequence shown here is derived from an EMBL/GenBank/DDBJ whole genome shotgun (WGS) entry which is preliminary data.</text>
</comment>
<dbReference type="RefSeq" id="WP_380748163.1">
    <property type="nucleotide sequence ID" value="NZ_JBHSRF010000007.1"/>
</dbReference>
<evidence type="ECO:0000256" key="1">
    <source>
        <dbReference type="SAM" id="Phobius"/>
    </source>
</evidence>
<keyword evidence="1" id="KW-0472">Membrane</keyword>
<evidence type="ECO:0008006" key="4">
    <source>
        <dbReference type="Google" id="ProtNLM"/>
    </source>
</evidence>
<keyword evidence="1" id="KW-1133">Transmembrane helix</keyword>
<dbReference type="EMBL" id="JBHSRF010000007">
    <property type="protein sequence ID" value="MFC6080897.1"/>
    <property type="molecule type" value="Genomic_DNA"/>
</dbReference>
<protein>
    <recommendedName>
        <fullName evidence="4">Holin</fullName>
    </recommendedName>
</protein>
<evidence type="ECO:0000313" key="2">
    <source>
        <dbReference type="EMBL" id="MFC6080897.1"/>
    </source>
</evidence>
<keyword evidence="1" id="KW-0812">Transmembrane</keyword>
<feature type="transmembrane region" description="Helical" evidence="1">
    <location>
        <begin position="45"/>
        <end position="69"/>
    </location>
</feature>
<gene>
    <name evidence="2" type="ORF">ACFP1K_06975</name>
</gene>
<proteinExistence type="predicted"/>
<organism evidence="2 3">
    <name type="scientific">Sphaerisporangium aureirubrum</name>
    <dbReference type="NCBI Taxonomy" id="1544736"/>
    <lineage>
        <taxon>Bacteria</taxon>
        <taxon>Bacillati</taxon>
        <taxon>Actinomycetota</taxon>
        <taxon>Actinomycetes</taxon>
        <taxon>Streptosporangiales</taxon>
        <taxon>Streptosporangiaceae</taxon>
        <taxon>Sphaerisporangium</taxon>
    </lineage>
</organism>
<reference evidence="3" key="1">
    <citation type="journal article" date="2019" name="Int. J. Syst. Evol. Microbiol.">
        <title>The Global Catalogue of Microorganisms (GCM) 10K type strain sequencing project: providing services to taxonomists for standard genome sequencing and annotation.</title>
        <authorList>
            <consortium name="The Broad Institute Genomics Platform"/>
            <consortium name="The Broad Institute Genome Sequencing Center for Infectious Disease"/>
            <person name="Wu L."/>
            <person name="Ma J."/>
        </authorList>
    </citation>
    <scope>NUCLEOTIDE SEQUENCE [LARGE SCALE GENOMIC DNA]</scope>
    <source>
        <strain evidence="3">JCM 30346</strain>
    </source>
</reference>
<feature type="transmembrane region" description="Helical" evidence="1">
    <location>
        <begin position="20"/>
        <end position="39"/>
    </location>
</feature>
<accession>A0ABW1NDN5</accession>
<keyword evidence="3" id="KW-1185">Reference proteome</keyword>
<evidence type="ECO:0000313" key="3">
    <source>
        <dbReference type="Proteomes" id="UP001596137"/>
    </source>
</evidence>
<name>A0ABW1NDN5_9ACTN</name>
<sequence length="86" mass="9165">MYDSSAPAPTKKPVEWKVKAASLGTYLGTVAGLAVLQTLDADHSLIAFLPDVIEAITLPLIPTGIAWLAGYKAKHTPRPDLPADQR</sequence>